<dbReference type="EMBL" id="UINC01001513">
    <property type="protein sequence ID" value="SUZ82567.1"/>
    <property type="molecule type" value="Genomic_DNA"/>
</dbReference>
<organism evidence="2">
    <name type="scientific">marine metagenome</name>
    <dbReference type="NCBI Taxonomy" id="408172"/>
    <lineage>
        <taxon>unclassified sequences</taxon>
        <taxon>metagenomes</taxon>
        <taxon>ecological metagenomes</taxon>
    </lineage>
</organism>
<sequence length="101" mass="11794">MASPKVKEIVAEIQKNEEICPKSFMVLVLKMEVLTDSFDLEVEEELTEEQPTPKKRASRKSLKKSQFIDGQQLSKKEIEFQEYSSKKFNTEKWLKKNGLIL</sequence>
<feature type="compositionally biased region" description="Basic residues" evidence="1">
    <location>
        <begin position="53"/>
        <end position="63"/>
    </location>
</feature>
<reference evidence="2" key="1">
    <citation type="submission" date="2018-05" db="EMBL/GenBank/DDBJ databases">
        <authorList>
            <person name="Lanie J.A."/>
            <person name="Ng W.-L."/>
            <person name="Kazmierczak K.M."/>
            <person name="Andrzejewski T.M."/>
            <person name="Davidsen T.M."/>
            <person name="Wayne K.J."/>
            <person name="Tettelin H."/>
            <person name="Glass J.I."/>
            <person name="Rusch D."/>
            <person name="Podicherti R."/>
            <person name="Tsui H.-C.T."/>
            <person name="Winkler M.E."/>
        </authorList>
    </citation>
    <scope>NUCLEOTIDE SEQUENCE</scope>
</reference>
<proteinExistence type="predicted"/>
<protein>
    <submittedName>
        <fullName evidence="2">Uncharacterized protein</fullName>
    </submittedName>
</protein>
<name>A0A381QXZ4_9ZZZZ</name>
<gene>
    <name evidence="2" type="ORF">METZ01_LOCUS35421</name>
</gene>
<evidence type="ECO:0000313" key="2">
    <source>
        <dbReference type="EMBL" id="SUZ82567.1"/>
    </source>
</evidence>
<accession>A0A381QXZ4</accession>
<feature type="region of interest" description="Disordered" evidence="1">
    <location>
        <begin position="44"/>
        <end position="68"/>
    </location>
</feature>
<evidence type="ECO:0000256" key="1">
    <source>
        <dbReference type="SAM" id="MobiDB-lite"/>
    </source>
</evidence>
<dbReference type="AlphaFoldDB" id="A0A381QXZ4"/>